<protein>
    <submittedName>
        <fullName evidence="4">Uncharacterized protein LOC112458823</fullName>
    </submittedName>
</protein>
<dbReference type="RefSeq" id="XP_024878396.1">
    <property type="nucleotide sequence ID" value="XM_025022628.1"/>
</dbReference>
<evidence type="ECO:0000259" key="2">
    <source>
        <dbReference type="PROSITE" id="PS51029"/>
    </source>
</evidence>
<organism evidence="3 4">
    <name type="scientific">Temnothorax curvispinosus</name>
    <dbReference type="NCBI Taxonomy" id="300111"/>
    <lineage>
        <taxon>Eukaryota</taxon>
        <taxon>Metazoa</taxon>
        <taxon>Ecdysozoa</taxon>
        <taxon>Arthropoda</taxon>
        <taxon>Hexapoda</taxon>
        <taxon>Insecta</taxon>
        <taxon>Pterygota</taxon>
        <taxon>Neoptera</taxon>
        <taxon>Endopterygota</taxon>
        <taxon>Hymenoptera</taxon>
        <taxon>Apocrita</taxon>
        <taxon>Aculeata</taxon>
        <taxon>Formicoidea</taxon>
        <taxon>Formicidae</taxon>
        <taxon>Myrmicinae</taxon>
        <taxon>Temnothorax</taxon>
    </lineage>
</organism>
<dbReference type="Pfam" id="PF10545">
    <property type="entry name" value="MADF_DNA_bdg"/>
    <property type="match status" value="1"/>
</dbReference>
<dbReference type="AlphaFoldDB" id="A0A6J1QAN3"/>
<dbReference type="PROSITE" id="PS51029">
    <property type="entry name" value="MADF"/>
    <property type="match status" value="1"/>
</dbReference>
<accession>A0A6J1QAN3</accession>
<dbReference type="InterPro" id="IPR006578">
    <property type="entry name" value="MADF-dom"/>
</dbReference>
<evidence type="ECO:0000313" key="3">
    <source>
        <dbReference type="Proteomes" id="UP000504618"/>
    </source>
</evidence>
<evidence type="ECO:0000313" key="4">
    <source>
        <dbReference type="RefSeq" id="XP_024878396.1"/>
    </source>
</evidence>
<name>A0A6J1QAN3_9HYME</name>
<evidence type="ECO:0000256" key="1">
    <source>
        <dbReference type="SAM" id="MobiDB-lite"/>
    </source>
</evidence>
<dbReference type="OrthoDB" id="7554880at2759"/>
<gene>
    <name evidence="4" type="primary">LOC112458823</name>
</gene>
<dbReference type="Proteomes" id="UP000504618">
    <property type="component" value="Unplaced"/>
</dbReference>
<sequence>MNMENMDLYTQYEYLEEDEEEINEENSDQVPTTVLEDIYNIDKKLQDDLNLIALVEGNCRLYAKGKAGYKNVQEKEMAWVSIGKALNISGSDAKHRWDTLQNLYNRSRREILVLIEQGRSGSGRDNVSYEKLLTPQSMAIHRFMGHLYIPRKTLSNYTKSMPSASCTSSSGSKNVLPLRPVSKSLLTKRPRPIPPIPISDSEESTTSLTDSPDVLICKENFVDDISKNKKSIGDQASDCSFI</sequence>
<feature type="region of interest" description="Disordered" evidence="1">
    <location>
        <begin position="186"/>
        <end position="209"/>
    </location>
</feature>
<dbReference type="GeneID" id="112458823"/>
<keyword evidence="3" id="KW-1185">Reference proteome</keyword>
<feature type="domain" description="MADF" evidence="2">
    <location>
        <begin position="50"/>
        <end position="138"/>
    </location>
</feature>
<reference evidence="4" key="1">
    <citation type="submission" date="2025-08" db="UniProtKB">
        <authorList>
            <consortium name="RefSeq"/>
        </authorList>
    </citation>
    <scope>IDENTIFICATION</scope>
    <source>
        <tissue evidence="4">Whole body</tissue>
    </source>
</reference>
<proteinExistence type="predicted"/>